<dbReference type="RefSeq" id="WP_069312009.1">
    <property type="nucleotide sequence ID" value="NZ_MDTU01000001.1"/>
</dbReference>
<name>A0ABX3A019_9GAMM</name>
<protein>
    <recommendedName>
        <fullName evidence="3">EAL domain-containing protein</fullName>
    </recommendedName>
</protein>
<organism evidence="1 2">
    <name type="scientific">Piscirickettsia litoralis</name>
    <dbReference type="NCBI Taxonomy" id="1891921"/>
    <lineage>
        <taxon>Bacteria</taxon>
        <taxon>Pseudomonadati</taxon>
        <taxon>Pseudomonadota</taxon>
        <taxon>Gammaproteobacteria</taxon>
        <taxon>Thiotrichales</taxon>
        <taxon>Piscirickettsiaceae</taxon>
        <taxon>Piscirickettsia</taxon>
    </lineage>
</organism>
<dbReference type="EMBL" id="MDTU01000001">
    <property type="protein sequence ID" value="ODN42211.1"/>
    <property type="molecule type" value="Genomic_DNA"/>
</dbReference>
<sequence length="264" mass="30029">MLEHYIQKNVNKFELIPLLQAVEQAGYEPSQWFFKRSQQTLSPTSIVEAISFENGIAWFEVNLSLCGPLGELPDLFIVSVDENEELAEVFDVIVHHLIQQYVGVLYPERHLSLAASFCQGQAVLSLVDAPQQSASFICYMVEQCFSDFDLEIALDSCSEAEVNQRNKLGITRMGLDSTLGPYGHFSRQQLTLRFFSESLMASAEVEQIKQRCRQLLIPKLERCAENMRIDVRNVIEDPSLYSCLPMACGERLIQQECQMYSIVI</sequence>
<accession>A0ABX3A019</accession>
<reference evidence="1 2" key="1">
    <citation type="submission" date="2016-08" db="EMBL/GenBank/DDBJ databases">
        <title>Draft genome sequence of Candidatus Piscirickettsia litoralis, from seawater.</title>
        <authorList>
            <person name="Wan X."/>
            <person name="Lee A.J."/>
            <person name="Hou S."/>
            <person name="Donachie S.P."/>
        </authorList>
    </citation>
    <scope>NUCLEOTIDE SEQUENCE [LARGE SCALE GENOMIC DNA]</scope>
    <source>
        <strain evidence="1 2">Y2</strain>
    </source>
</reference>
<keyword evidence="2" id="KW-1185">Reference proteome</keyword>
<dbReference type="Proteomes" id="UP000094329">
    <property type="component" value="Unassembled WGS sequence"/>
</dbReference>
<evidence type="ECO:0000313" key="1">
    <source>
        <dbReference type="EMBL" id="ODN42211.1"/>
    </source>
</evidence>
<comment type="caution">
    <text evidence="1">The sequence shown here is derived from an EMBL/GenBank/DDBJ whole genome shotgun (WGS) entry which is preliminary data.</text>
</comment>
<gene>
    <name evidence="1" type="ORF">BGC07_03750</name>
</gene>
<evidence type="ECO:0008006" key="3">
    <source>
        <dbReference type="Google" id="ProtNLM"/>
    </source>
</evidence>
<proteinExistence type="predicted"/>
<evidence type="ECO:0000313" key="2">
    <source>
        <dbReference type="Proteomes" id="UP000094329"/>
    </source>
</evidence>